<dbReference type="AlphaFoldDB" id="A0A5B7HT30"/>
<gene>
    <name evidence="1" type="ORF">E2C01_067243</name>
</gene>
<dbReference type="EMBL" id="VSRR010035694">
    <property type="protein sequence ID" value="MPC72929.1"/>
    <property type="molecule type" value="Genomic_DNA"/>
</dbReference>
<dbReference type="Proteomes" id="UP000324222">
    <property type="component" value="Unassembled WGS sequence"/>
</dbReference>
<name>A0A5B7HT30_PORTR</name>
<reference evidence="1 2" key="1">
    <citation type="submission" date="2019-05" db="EMBL/GenBank/DDBJ databases">
        <title>Another draft genome of Portunus trituberculatus and its Hox gene families provides insights of decapod evolution.</title>
        <authorList>
            <person name="Jeong J.-H."/>
            <person name="Song I."/>
            <person name="Kim S."/>
            <person name="Choi T."/>
            <person name="Kim D."/>
            <person name="Ryu S."/>
            <person name="Kim W."/>
        </authorList>
    </citation>
    <scope>NUCLEOTIDE SEQUENCE [LARGE SCALE GENOMIC DNA]</scope>
    <source>
        <tissue evidence="1">Muscle</tissue>
    </source>
</reference>
<evidence type="ECO:0000313" key="1">
    <source>
        <dbReference type="EMBL" id="MPC72929.1"/>
    </source>
</evidence>
<organism evidence="1 2">
    <name type="scientific">Portunus trituberculatus</name>
    <name type="common">Swimming crab</name>
    <name type="synonym">Neptunus trituberculatus</name>
    <dbReference type="NCBI Taxonomy" id="210409"/>
    <lineage>
        <taxon>Eukaryota</taxon>
        <taxon>Metazoa</taxon>
        <taxon>Ecdysozoa</taxon>
        <taxon>Arthropoda</taxon>
        <taxon>Crustacea</taxon>
        <taxon>Multicrustacea</taxon>
        <taxon>Malacostraca</taxon>
        <taxon>Eumalacostraca</taxon>
        <taxon>Eucarida</taxon>
        <taxon>Decapoda</taxon>
        <taxon>Pleocyemata</taxon>
        <taxon>Brachyura</taxon>
        <taxon>Eubrachyura</taxon>
        <taxon>Portunoidea</taxon>
        <taxon>Portunidae</taxon>
        <taxon>Portuninae</taxon>
        <taxon>Portunus</taxon>
    </lineage>
</organism>
<accession>A0A5B7HT30</accession>
<sequence length="60" mass="6704">MWYRALSPRDTRYVAPKCNCACGEERRGAGGRHSPRHLVPRQTLDVKSCVSKGEGHLVPL</sequence>
<proteinExistence type="predicted"/>
<evidence type="ECO:0000313" key="2">
    <source>
        <dbReference type="Proteomes" id="UP000324222"/>
    </source>
</evidence>
<keyword evidence="2" id="KW-1185">Reference proteome</keyword>
<protein>
    <submittedName>
        <fullName evidence="1">Uncharacterized protein</fullName>
    </submittedName>
</protein>
<comment type="caution">
    <text evidence="1">The sequence shown here is derived from an EMBL/GenBank/DDBJ whole genome shotgun (WGS) entry which is preliminary data.</text>
</comment>